<evidence type="ECO:0000313" key="8">
    <source>
        <dbReference type="EMBL" id="CAD9280752.1"/>
    </source>
</evidence>
<name>A0A7S1UWI7_9STRA</name>
<comment type="similarity">
    <text evidence="2">Belongs to the FUN14 family.</text>
</comment>
<dbReference type="InterPro" id="IPR007014">
    <property type="entry name" value="FUN14"/>
</dbReference>
<organism evidence="8">
    <name type="scientific">Grammatophora oceanica</name>
    <dbReference type="NCBI Taxonomy" id="210454"/>
    <lineage>
        <taxon>Eukaryota</taxon>
        <taxon>Sar</taxon>
        <taxon>Stramenopiles</taxon>
        <taxon>Ochrophyta</taxon>
        <taxon>Bacillariophyta</taxon>
        <taxon>Fragilariophyceae</taxon>
        <taxon>Fragilariophycidae</taxon>
        <taxon>Rhabdonematales</taxon>
        <taxon>Grammatophoraceae</taxon>
        <taxon>Grammatophora</taxon>
    </lineage>
</organism>
<keyword evidence="3 6" id="KW-0812">Transmembrane</keyword>
<dbReference type="GO" id="GO:0005509">
    <property type="term" value="F:calcium ion binding"/>
    <property type="evidence" value="ECO:0007669"/>
    <property type="project" value="InterPro"/>
</dbReference>
<keyword evidence="5 6" id="KW-0472">Membrane</keyword>
<dbReference type="Pfam" id="PF04930">
    <property type="entry name" value="FUN14"/>
    <property type="match status" value="1"/>
</dbReference>
<keyword evidence="4 6" id="KW-1133">Transmembrane helix</keyword>
<dbReference type="GO" id="GO:0016020">
    <property type="term" value="C:membrane"/>
    <property type="evidence" value="ECO:0007669"/>
    <property type="project" value="UniProtKB-SubCell"/>
</dbReference>
<evidence type="ECO:0000256" key="1">
    <source>
        <dbReference type="ARBA" id="ARBA00004370"/>
    </source>
</evidence>
<proteinExistence type="inferred from homology"/>
<evidence type="ECO:0000256" key="4">
    <source>
        <dbReference type="ARBA" id="ARBA00022989"/>
    </source>
</evidence>
<reference evidence="8" key="1">
    <citation type="submission" date="2021-01" db="EMBL/GenBank/DDBJ databases">
        <authorList>
            <person name="Corre E."/>
            <person name="Pelletier E."/>
            <person name="Niang G."/>
            <person name="Scheremetjew M."/>
            <person name="Finn R."/>
            <person name="Kale V."/>
            <person name="Holt S."/>
            <person name="Cochrane G."/>
            <person name="Meng A."/>
            <person name="Brown T."/>
            <person name="Cohen L."/>
        </authorList>
    </citation>
    <scope>NUCLEOTIDE SEQUENCE</scope>
    <source>
        <strain evidence="8">CCMP 410</strain>
    </source>
</reference>
<dbReference type="PANTHER" id="PTHR21346">
    <property type="entry name" value="FUN14 DOMAIN CONTAINING"/>
    <property type="match status" value="1"/>
</dbReference>
<accession>A0A7S1UWI7</accession>
<feature type="domain" description="EF-hand" evidence="7">
    <location>
        <begin position="70"/>
        <end position="105"/>
    </location>
</feature>
<evidence type="ECO:0000256" key="5">
    <source>
        <dbReference type="ARBA" id="ARBA00023136"/>
    </source>
</evidence>
<protein>
    <recommendedName>
        <fullName evidence="7">EF-hand domain-containing protein</fullName>
    </recommendedName>
</protein>
<dbReference type="EMBL" id="HBGK01019132">
    <property type="protein sequence ID" value="CAD9280752.1"/>
    <property type="molecule type" value="Transcribed_RNA"/>
</dbReference>
<evidence type="ECO:0000256" key="6">
    <source>
        <dbReference type="SAM" id="Phobius"/>
    </source>
</evidence>
<evidence type="ECO:0000256" key="2">
    <source>
        <dbReference type="ARBA" id="ARBA00009160"/>
    </source>
</evidence>
<gene>
    <name evidence="8" type="ORF">GOCE00092_LOCUS9662</name>
</gene>
<comment type="subcellular location">
    <subcellularLocation>
        <location evidence="1">Membrane</location>
    </subcellularLocation>
</comment>
<dbReference type="InterPro" id="IPR002048">
    <property type="entry name" value="EF_hand_dom"/>
</dbReference>
<evidence type="ECO:0000259" key="7">
    <source>
        <dbReference type="PROSITE" id="PS50222"/>
    </source>
</evidence>
<feature type="transmembrane region" description="Helical" evidence="6">
    <location>
        <begin position="47"/>
        <end position="67"/>
    </location>
</feature>
<sequence>MSEEDKPPQDAVESALDKLKPMLSKLTFGSLVGYCSGYAMKRIGKAVAFGVGVIFLGLQGLVSTGYIEVDWLKIKDDAMKSADTTGDGKVDTEDLKVYWRKFWKMATHKLPDAGGFSLGFLYGVRYG</sequence>
<evidence type="ECO:0000256" key="3">
    <source>
        <dbReference type="ARBA" id="ARBA00022692"/>
    </source>
</evidence>
<dbReference type="PANTHER" id="PTHR21346:SF10">
    <property type="entry name" value="TRANSMEMBRANE PROTEIN"/>
    <property type="match status" value="1"/>
</dbReference>
<dbReference type="AlphaFoldDB" id="A0A7S1UWI7"/>
<dbReference type="PROSITE" id="PS50222">
    <property type="entry name" value="EF_HAND_2"/>
    <property type="match status" value="1"/>
</dbReference>